<gene>
    <name evidence="2" type="ORF">TCLT_LOCUS8133</name>
</gene>
<accession>A0A0N5D571</accession>
<protein>
    <submittedName>
        <fullName evidence="4">Small hydrophilic protein</fullName>
    </submittedName>
</protein>
<name>A0A0N5D571_THECL</name>
<evidence type="ECO:0000313" key="3">
    <source>
        <dbReference type="Proteomes" id="UP000276776"/>
    </source>
</evidence>
<evidence type="ECO:0000313" key="2">
    <source>
        <dbReference type="EMBL" id="VDN05659.1"/>
    </source>
</evidence>
<feature type="compositionally biased region" description="Basic and acidic residues" evidence="1">
    <location>
        <begin position="66"/>
        <end position="85"/>
    </location>
</feature>
<feature type="region of interest" description="Disordered" evidence="1">
    <location>
        <begin position="1"/>
        <end position="85"/>
    </location>
</feature>
<sequence>MTGKDKLVSKRDDDGKRRSQKHEEEERRKKVEPGIINKTNGKKLRLLKKNHSTSVPETAEGIAGRVQREYRNTVRRQNQEDKKEN</sequence>
<organism evidence="4">
    <name type="scientific">Thelazia callipaeda</name>
    <name type="common">Oriental eyeworm</name>
    <name type="synonym">Parasitic nematode</name>
    <dbReference type="NCBI Taxonomy" id="103827"/>
    <lineage>
        <taxon>Eukaryota</taxon>
        <taxon>Metazoa</taxon>
        <taxon>Ecdysozoa</taxon>
        <taxon>Nematoda</taxon>
        <taxon>Chromadorea</taxon>
        <taxon>Rhabditida</taxon>
        <taxon>Spirurina</taxon>
        <taxon>Spiruromorpha</taxon>
        <taxon>Thelazioidea</taxon>
        <taxon>Thelaziidae</taxon>
        <taxon>Thelazia</taxon>
    </lineage>
</organism>
<feature type="compositionally biased region" description="Basic residues" evidence="1">
    <location>
        <begin position="40"/>
        <end position="51"/>
    </location>
</feature>
<dbReference type="AlphaFoldDB" id="A0A0N5D571"/>
<dbReference type="WBParaSite" id="TCLT_0000814401-mRNA-1">
    <property type="protein sequence ID" value="TCLT_0000814401-mRNA-1"/>
    <property type="gene ID" value="TCLT_0000814401"/>
</dbReference>
<reference evidence="2 3" key="2">
    <citation type="submission" date="2018-11" db="EMBL/GenBank/DDBJ databases">
        <authorList>
            <consortium name="Pathogen Informatics"/>
        </authorList>
    </citation>
    <scope>NUCLEOTIDE SEQUENCE [LARGE SCALE GENOMIC DNA]</scope>
</reference>
<proteinExistence type="predicted"/>
<feature type="compositionally biased region" description="Basic and acidic residues" evidence="1">
    <location>
        <begin position="1"/>
        <end position="32"/>
    </location>
</feature>
<dbReference type="EMBL" id="UYYF01004589">
    <property type="protein sequence ID" value="VDN05659.1"/>
    <property type="molecule type" value="Genomic_DNA"/>
</dbReference>
<dbReference type="Proteomes" id="UP000276776">
    <property type="component" value="Unassembled WGS sequence"/>
</dbReference>
<reference evidence="4" key="1">
    <citation type="submission" date="2017-02" db="UniProtKB">
        <authorList>
            <consortium name="WormBaseParasite"/>
        </authorList>
    </citation>
    <scope>IDENTIFICATION</scope>
</reference>
<evidence type="ECO:0000256" key="1">
    <source>
        <dbReference type="SAM" id="MobiDB-lite"/>
    </source>
</evidence>
<evidence type="ECO:0000313" key="4">
    <source>
        <dbReference type="WBParaSite" id="TCLT_0000814401-mRNA-1"/>
    </source>
</evidence>
<keyword evidence="3" id="KW-1185">Reference proteome</keyword>